<organism evidence="4 5">
    <name type="scientific">Candidatus Zambryskibacteria bacterium RIFCSPHIGHO2_01_FULL_46_30</name>
    <dbReference type="NCBI Taxonomy" id="1802739"/>
    <lineage>
        <taxon>Bacteria</taxon>
        <taxon>Candidatus Zambryskiibacteriota</taxon>
    </lineage>
</organism>
<keyword evidence="2" id="KW-0472">Membrane</keyword>
<feature type="transmembrane region" description="Helical" evidence="2">
    <location>
        <begin position="12"/>
        <end position="33"/>
    </location>
</feature>
<protein>
    <recommendedName>
        <fullName evidence="3">Bacterial sugar transferase domain-containing protein</fullName>
    </recommendedName>
</protein>
<dbReference type="EMBL" id="MHVI01000008">
    <property type="protein sequence ID" value="OHA92405.1"/>
    <property type="molecule type" value="Genomic_DNA"/>
</dbReference>
<dbReference type="GO" id="GO:0016780">
    <property type="term" value="F:phosphotransferase activity, for other substituted phosphate groups"/>
    <property type="evidence" value="ECO:0007669"/>
    <property type="project" value="TreeGrafter"/>
</dbReference>
<evidence type="ECO:0000313" key="5">
    <source>
        <dbReference type="Proteomes" id="UP000177746"/>
    </source>
</evidence>
<gene>
    <name evidence="4" type="ORF">A2665_01495</name>
</gene>
<sequence length="450" mass="51911">MSLSNRKEPLVLFLGDLSSFVAALWLSLFLRSFEMPSRDLFLTHLLPFSLLFVLWILVFYVAGLYDKHTAILRSKLPSILANTQIANSTLAVAFFYFVPFFGITPKTILFIYLLVSFVFILFWRIYGYFVISHGHANNAILIGSGDEMKELLEEVNNNSIYNIKFVSSIDLGRADEKGFWDEIIPHIYSEDVSVIAIDLANKNVEPVLPHLYNLIFSKISFVDMHKIYEDIFDKVPLSLLDHDWFLENISALPRGVYDTLKRLMDIVISLSLLFIPILSYPFILIAMKLEDGGPVFTYQDRIGRNNHVIRILKFRTMLFNDNGDWRNKGVANKVTKVGNFLRKTRLDEFPQLWNVLRGDLSLIGPRPEFPEAVKHYTDEISYYNIRHLIKPGLSGWAQIHQDKPPRHGLDSFETANKLSYDLYYIKNRSFLLDIKIALRTLKTLASIAGR</sequence>
<feature type="transmembrane region" description="Helical" evidence="2">
    <location>
        <begin position="109"/>
        <end position="131"/>
    </location>
</feature>
<dbReference type="InterPro" id="IPR003362">
    <property type="entry name" value="Bact_transf"/>
</dbReference>
<evidence type="ECO:0000256" key="2">
    <source>
        <dbReference type="SAM" id="Phobius"/>
    </source>
</evidence>
<keyword evidence="2" id="KW-0812">Transmembrane</keyword>
<evidence type="ECO:0000259" key="3">
    <source>
        <dbReference type="Pfam" id="PF02397"/>
    </source>
</evidence>
<feature type="transmembrane region" description="Helical" evidence="2">
    <location>
        <begin position="263"/>
        <end position="287"/>
    </location>
</feature>
<dbReference type="Proteomes" id="UP000177746">
    <property type="component" value="Unassembled WGS sequence"/>
</dbReference>
<evidence type="ECO:0000313" key="4">
    <source>
        <dbReference type="EMBL" id="OHA92405.1"/>
    </source>
</evidence>
<keyword evidence="2" id="KW-1133">Transmembrane helix</keyword>
<reference evidence="4 5" key="1">
    <citation type="journal article" date="2016" name="Nat. Commun.">
        <title>Thousands of microbial genomes shed light on interconnected biogeochemical processes in an aquifer system.</title>
        <authorList>
            <person name="Anantharaman K."/>
            <person name="Brown C.T."/>
            <person name="Hug L.A."/>
            <person name="Sharon I."/>
            <person name="Castelle C.J."/>
            <person name="Probst A.J."/>
            <person name="Thomas B.C."/>
            <person name="Singh A."/>
            <person name="Wilkins M.J."/>
            <person name="Karaoz U."/>
            <person name="Brodie E.L."/>
            <person name="Williams K.H."/>
            <person name="Hubbard S.S."/>
            <person name="Banfield J.F."/>
        </authorList>
    </citation>
    <scope>NUCLEOTIDE SEQUENCE [LARGE SCALE GENOMIC DNA]</scope>
</reference>
<dbReference type="AlphaFoldDB" id="A0A1G2T545"/>
<feature type="domain" description="Bacterial sugar transferase" evidence="3">
    <location>
        <begin position="261"/>
        <end position="444"/>
    </location>
</feature>
<evidence type="ECO:0000256" key="1">
    <source>
        <dbReference type="ARBA" id="ARBA00006464"/>
    </source>
</evidence>
<feature type="transmembrane region" description="Helical" evidence="2">
    <location>
        <begin position="85"/>
        <end position="103"/>
    </location>
</feature>
<dbReference type="PANTHER" id="PTHR30576:SF0">
    <property type="entry name" value="UNDECAPRENYL-PHOSPHATE N-ACETYLGALACTOSAMINYL 1-PHOSPHATE TRANSFERASE-RELATED"/>
    <property type="match status" value="1"/>
</dbReference>
<feature type="transmembrane region" description="Helical" evidence="2">
    <location>
        <begin position="45"/>
        <end position="65"/>
    </location>
</feature>
<comment type="similarity">
    <text evidence="1">Belongs to the bacterial sugar transferase family.</text>
</comment>
<dbReference type="Pfam" id="PF02397">
    <property type="entry name" value="Bac_transf"/>
    <property type="match status" value="1"/>
</dbReference>
<accession>A0A1G2T545</accession>
<name>A0A1G2T545_9BACT</name>
<proteinExistence type="inferred from homology"/>
<dbReference type="PANTHER" id="PTHR30576">
    <property type="entry name" value="COLANIC BIOSYNTHESIS UDP-GLUCOSE LIPID CARRIER TRANSFERASE"/>
    <property type="match status" value="1"/>
</dbReference>
<comment type="caution">
    <text evidence="4">The sequence shown here is derived from an EMBL/GenBank/DDBJ whole genome shotgun (WGS) entry which is preliminary data.</text>
</comment>